<dbReference type="EMBL" id="JAHRIQ010060742">
    <property type="protein sequence ID" value="MEQ2241310.1"/>
    <property type="molecule type" value="Genomic_DNA"/>
</dbReference>
<reference evidence="1 2" key="1">
    <citation type="submission" date="2021-06" db="EMBL/GenBank/DDBJ databases">
        <authorList>
            <person name="Palmer J.M."/>
        </authorList>
    </citation>
    <scope>NUCLEOTIDE SEQUENCE [LARGE SCALE GENOMIC DNA]</scope>
    <source>
        <strain evidence="2">if_2019</strain>
        <tissue evidence="1">Muscle</tissue>
    </source>
</reference>
<dbReference type="Proteomes" id="UP001482620">
    <property type="component" value="Unassembled WGS sequence"/>
</dbReference>
<accession>A0ABV0U9U6</accession>
<keyword evidence="2" id="KW-1185">Reference proteome</keyword>
<evidence type="ECO:0008006" key="3">
    <source>
        <dbReference type="Google" id="ProtNLM"/>
    </source>
</evidence>
<organism evidence="1 2">
    <name type="scientific">Ilyodon furcidens</name>
    <name type="common">goldbreast splitfin</name>
    <dbReference type="NCBI Taxonomy" id="33524"/>
    <lineage>
        <taxon>Eukaryota</taxon>
        <taxon>Metazoa</taxon>
        <taxon>Chordata</taxon>
        <taxon>Craniata</taxon>
        <taxon>Vertebrata</taxon>
        <taxon>Euteleostomi</taxon>
        <taxon>Actinopterygii</taxon>
        <taxon>Neopterygii</taxon>
        <taxon>Teleostei</taxon>
        <taxon>Neoteleostei</taxon>
        <taxon>Acanthomorphata</taxon>
        <taxon>Ovalentaria</taxon>
        <taxon>Atherinomorphae</taxon>
        <taxon>Cyprinodontiformes</taxon>
        <taxon>Goodeidae</taxon>
        <taxon>Ilyodon</taxon>
    </lineage>
</organism>
<gene>
    <name evidence="1" type="ORF">ILYODFUR_024066</name>
</gene>
<name>A0ABV0U9U6_9TELE</name>
<evidence type="ECO:0000313" key="2">
    <source>
        <dbReference type="Proteomes" id="UP001482620"/>
    </source>
</evidence>
<protein>
    <recommendedName>
        <fullName evidence="3">PB1 domain-containing protein</fullName>
    </recommendedName>
</protein>
<comment type="caution">
    <text evidence="1">The sequence shown here is derived from an EMBL/GenBank/DDBJ whole genome shotgun (WGS) entry which is preliminary data.</text>
</comment>
<proteinExistence type="predicted"/>
<sequence>MLLRVLYGGEQKYVRLSDLTYDVFLREVCLKFNIPEGRQQDPKVYDQSDTEVDFDIFEEKAKQSPGTFRVTLSSEEAVAALSLLRSRQWFRISCMAFKDHSKKNCRRERCLS</sequence>
<evidence type="ECO:0000313" key="1">
    <source>
        <dbReference type="EMBL" id="MEQ2241310.1"/>
    </source>
</evidence>